<comment type="caution">
    <text evidence="3">The sequence shown here is derived from an EMBL/GenBank/DDBJ whole genome shotgun (WGS) entry which is preliminary data.</text>
</comment>
<dbReference type="InterPro" id="IPR041229">
    <property type="entry name" value="HEPN_Apea"/>
</dbReference>
<dbReference type="Proteomes" id="UP000838160">
    <property type="component" value="Unassembled WGS sequence"/>
</dbReference>
<gene>
    <name evidence="3" type="ORF">VHP8226_01198</name>
</gene>
<evidence type="ECO:0008006" key="5">
    <source>
        <dbReference type="Google" id="ProtNLM"/>
    </source>
</evidence>
<evidence type="ECO:0000259" key="1">
    <source>
        <dbReference type="Pfam" id="PF18739"/>
    </source>
</evidence>
<organism evidence="3 4">
    <name type="scientific">Vibrio hippocampi</name>
    <dbReference type="NCBI Taxonomy" id="654686"/>
    <lineage>
        <taxon>Bacteria</taxon>
        <taxon>Pseudomonadati</taxon>
        <taxon>Pseudomonadota</taxon>
        <taxon>Gammaproteobacteria</taxon>
        <taxon>Vibrionales</taxon>
        <taxon>Vibrionaceae</taxon>
        <taxon>Vibrio</taxon>
    </lineage>
</organism>
<sequence length="487" mass="55134">MTKCINAQFEVNENENVSGVLSDVKKYAFNCWSSTYFFVENHSNIYGKTQDNKTISLLNCLSSESSAFGMGGATYSNIITPHAVLTGNKRVDPDNDKFCSISLAIGNSQALLNLFTSFGYISAPDDELVSQLSAQKYVSPFSTEHKPMLAYFNGNFEIFSQNTELGIIEANNYVSTGGGFNSDGVSIRNKVMLKVKFHDRKTLNEALNIAHKVSLLLRFIAGESLFFQDLTISDESDSNFQLLHNTYSWGEALTSNKSGNPLIDISSEDFPPFLASWLSHVDRDIVRYSFYDGFLKGRSYSSDRLINAANMFDIFPASKGNTRKALKKEESEKLKKLKLHIKEEFSELNEIKNSLLMSIGLLTRKSLKDRVNERLSVIESYLKSRDFDLEDIELVLGLAIKARNYHVHGSEFKQLTPLQMHQYQVLFTCFFEFIYAVSELVECGWGESQISHQNTRHPIFENEQYLKSKIMSLKNTVADNQKQKVAN</sequence>
<protein>
    <recommendedName>
        <fullName evidence="5">ApeA N-terminal domain-containing protein</fullName>
    </recommendedName>
</protein>
<feature type="domain" description="Apea-like HEPN" evidence="1">
    <location>
        <begin position="306"/>
        <end position="445"/>
    </location>
</feature>
<name>A0ABM8ZH33_9VIBR</name>
<keyword evidence="4" id="KW-1185">Reference proteome</keyword>
<feature type="domain" description="ApeA N-terminal" evidence="2">
    <location>
        <begin position="39"/>
        <end position="277"/>
    </location>
</feature>
<evidence type="ECO:0000259" key="2">
    <source>
        <dbReference type="Pfam" id="PF18862"/>
    </source>
</evidence>
<evidence type="ECO:0000313" key="4">
    <source>
        <dbReference type="Proteomes" id="UP000838160"/>
    </source>
</evidence>
<evidence type="ECO:0000313" key="3">
    <source>
        <dbReference type="EMBL" id="CAH0525668.1"/>
    </source>
</evidence>
<proteinExistence type="predicted"/>
<dbReference type="Pfam" id="PF18862">
    <property type="entry name" value="ApeA_NTD1"/>
    <property type="match status" value="1"/>
</dbReference>
<dbReference type="Pfam" id="PF18739">
    <property type="entry name" value="HEPN_Apea"/>
    <property type="match status" value="1"/>
</dbReference>
<dbReference type="RefSeq" id="WP_237484180.1">
    <property type="nucleotide sequence ID" value="NZ_CAKLCM010000002.1"/>
</dbReference>
<accession>A0ABM8ZH33</accession>
<dbReference type="EMBL" id="CAKLCM010000002">
    <property type="protein sequence ID" value="CAH0525668.1"/>
    <property type="molecule type" value="Genomic_DNA"/>
</dbReference>
<dbReference type="InterPro" id="IPR041223">
    <property type="entry name" value="ApeA_NTD"/>
</dbReference>
<reference evidence="3" key="1">
    <citation type="submission" date="2021-12" db="EMBL/GenBank/DDBJ databases">
        <authorList>
            <person name="Rodrigo-Torres L."/>
            <person name="Arahal R. D."/>
            <person name="Lucena T."/>
        </authorList>
    </citation>
    <scope>NUCLEOTIDE SEQUENCE</scope>
    <source>
        <strain evidence="3">CECT 8226</strain>
    </source>
</reference>